<dbReference type="STRING" id="948595.L2GU26"/>
<evidence type="ECO:0000313" key="6">
    <source>
        <dbReference type="EMBL" id="ELA46847.1"/>
    </source>
</evidence>
<evidence type="ECO:0000256" key="3">
    <source>
        <dbReference type="ARBA" id="ARBA00013068"/>
    </source>
</evidence>
<dbReference type="RefSeq" id="XP_008074707.1">
    <property type="nucleotide sequence ID" value="XM_008076516.1"/>
</dbReference>
<evidence type="ECO:0000256" key="1">
    <source>
        <dbReference type="ARBA" id="ARBA00004714"/>
    </source>
</evidence>
<dbReference type="GO" id="GO:0006096">
    <property type="term" value="P:glycolytic process"/>
    <property type="evidence" value="ECO:0007669"/>
    <property type="project" value="UniProtKB-UniPathway"/>
</dbReference>
<evidence type="ECO:0000256" key="5">
    <source>
        <dbReference type="ARBA" id="ARBA00023239"/>
    </source>
</evidence>
<reference evidence="7" key="1">
    <citation type="submission" date="2011-03" db="EMBL/GenBank/DDBJ databases">
        <title>The genome sequence of Vavraia culicis strain floridensis.</title>
        <authorList>
            <consortium name="The Broad Institute Genome Sequencing Platform"/>
            <person name="Cuomo C."/>
            <person name="Becnel J."/>
            <person name="Sanscrainte N."/>
            <person name="Young S.K."/>
            <person name="Zeng Q."/>
            <person name="Gargeya S."/>
            <person name="Fitzgerald M."/>
            <person name="Haas B."/>
            <person name="Abouelleil A."/>
            <person name="Alvarado L."/>
            <person name="Arachchi H.M."/>
            <person name="Berlin A."/>
            <person name="Chapman S.B."/>
            <person name="Gearin G."/>
            <person name="Goldberg J."/>
            <person name="Griggs A."/>
            <person name="Gujja S."/>
            <person name="Hansen M."/>
            <person name="Heiman D."/>
            <person name="Howarth C."/>
            <person name="Larimer J."/>
            <person name="Lui A."/>
            <person name="MacDonald P.J.P."/>
            <person name="McCowen C."/>
            <person name="Montmayeur A."/>
            <person name="Murphy C."/>
            <person name="Neiman D."/>
            <person name="Pearson M."/>
            <person name="Priest M."/>
            <person name="Roberts A."/>
            <person name="Saif S."/>
            <person name="Shea T."/>
            <person name="Sisk P."/>
            <person name="Stolte C."/>
            <person name="Sykes S."/>
            <person name="Wortman J."/>
            <person name="Nusbaum C."/>
            <person name="Birren B."/>
        </authorList>
    </citation>
    <scope>NUCLEOTIDE SEQUENCE [LARGE SCALE GENOMIC DNA]</scope>
    <source>
        <strain evidence="7">floridensis</strain>
    </source>
</reference>
<dbReference type="EC" id="4.1.2.13" evidence="3"/>
<dbReference type="Proteomes" id="UP000011081">
    <property type="component" value="Unassembled WGS sequence"/>
</dbReference>
<dbReference type="PANTHER" id="PTHR11627">
    <property type="entry name" value="FRUCTOSE-BISPHOSPHATE ALDOLASE"/>
    <property type="match status" value="1"/>
</dbReference>
<dbReference type="InterPro" id="IPR013785">
    <property type="entry name" value="Aldolase_TIM"/>
</dbReference>
<keyword evidence="5" id="KW-0456">Lyase</keyword>
<dbReference type="EMBL" id="GL877431">
    <property type="protein sequence ID" value="ELA46847.1"/>
    <property type="molecule type" value="Genomic_DNA"/>
</dbReference>
<comment type="similarity">
    <text evidence="2">Belongs to the class I fructose-bisphosphate aldolase family.</text>
</comment>
<keyword evidence="4" id="KW-0324">Glycolysis</keyword>
<dbReference type="Gene3D" id="3.20.20.70">
    <property type="entry name" value="Aldolase class I"/>
    <property type="match status" value="1"/>
</dbReference>
<sequence length="415" mass="47548">MGKEELRKTALELVRNGKGILAIDESPNSIQQKFENYNISNTAENRRRFRNMLIETEGIEKYISGVILHTETFEQRNEKNNLFVDSLLSRGIMPGIKLDQGLVKIDYDDVKIKVQKKAKEMEENVPADVKSSVKNAGDKVVDFMKQHSEYAKAKVEEQERPLTEEEKAKNRVKYGDYIKRSSSDNAEERYHEQISKGLEDLEKTLASQKYKKAKFAKWRSVFTITYRTPTFEAIDKNCDVLAKYAQLCLLHELVPIVEPEILFEGQFTIEAHYRVLKYVLSLLVNKLNYYNVDLTCVLFKIGFVTDGKDRASVDKNSTTMFTQEAIMSSIPPQVPGIVFLSGGHTYEDAIDYLKMISNLDLKMNLTYSYGRALTSHAMQKWNGNDNNMEEARKAFIEDCQICSEASKQRSMVGQG</sequence>
<dbReference type="InParanoid" id="L2GU26"/>
<evidence type="ECO:0000256" key="4">
    <source>
        <dbReference type="ARBA" id="ARBA00023152"/>
    </source>
</evidence>
<dbReference type="InterPro" id="IPR000741">
    <property type="entry name" value="FBA_I"/>
</dbReference>
<dbReference type="SUPFAM" id="SSF51569">
    <property type="entry name" value="Aldolase"/>
    <property type="match status" value="2"/>
</dbReference>
<evidence type="ECO:0000313" key="7">
    <source>
        <dbReference type="Proteomes" id="UP000011081"/>
    </source>
</evidence>
<protein>
    <recommendedName>
        <fullName evidence="3">fructose-bisphosphate aldolase</fullName>
        <ecNumber evidence="3">4.1.2.13</ecNumber>
    </recommendedName>
</protein>
<dbReference type="AlphaFoldDB" id="L2GU26"/>
<dbReference type="GeneID" id="19879565"/>
<dbReference type="VEuPathDB" id="MicrosporidiaDB:VCUG_01691"/>
<dbReference type="UniPathway" id="UPA00109">
    <property type="reaction ID" value="UER00183"/>
</dbReference>
<proteinExistence type="inferred from homology"/>
<dbReference type="GO" id="GO:0004332">
    <property type="term" value="F:fructose-bisphosphate aldolase activity"/>
    <property type="evidence" value="ECO:0007669"/>
    <property type="project" value="UniProtKB-EC"/>
</dbReference>
<comment type="pathway">
    <text evidence="1">Carbohydrate degradation; glycolysis; D-glyceraldehyde 3-phosphate and glycerone phosphate from D-glucose: step 4/4.</text>
</comment>
<gene>
    <name evidence="6" type="ORF">VCUG_01691</name>
</gene>
<evidence type="ECO:0000256" key="2">
    <source>
        <dbReference type="ARBA" id="ARBA00010387"/>
    </source>
</evidence>
<dbReference type="OrthoDB" id="36455at2759"/>
<keyword evidence="7" id="KW-1185">Reference proteome</keyword>
<dbReference type="OMA" id="WRAVITI"/>
<name>L2GU26_VAVCU</name>
<accession>L2GU26</accession>
<organism evidence="6 7">
    <name type="scientific">Vavraia culicis (isolate floridensis)</name>
    <name type="common">Microsporidian parasite</name>
    <dbReference type="NCBI Taxonomy" id="948595"/>
    <lineage>
        <taxon>Eukaryota</taxon>
        <taxon>Fungi</taxon>
        <taxon>Fungi incertae sedis</taxon>
        <taxon>Microsporidia</taxon>
        <taxon>Pleistophoridae</taxon>
        <taxon>Vavraia</taxon>
    </lineage>
</organism>
<dbReference type="HOGENOM" id="CLU_031243_0_0_1"/>
<dbReference type="Pfam" id="PF00274">
    <property type="entry name" value="Glycolytic"/>
    <property type="match status" value="2"/>
</dbReference>